<keyword evidence="3" id="KW-1185">Reference proteome</keyword>
<feature type="compositionally biased region" description="Basic and acidic residues" evidence="1">
    <location>
        <begin position="141"/>
        <end position="177"/>
    </location>
</feature>
<gene>
    <name evidence="2" type="ORF">O181_001549</name>
</gene>
<feature type="compositionally biased region" description="Polar residues" evidence="1">
    <location>
        <begin position="86"/>
        <end position="109"/>
    </location>
</feature>
<comment type="caution">
    <text evidence="2">The sequence shown here is derived from an EMBL/GenBank/DDBJ whole genome shotgun (WGS) entry which is preliminary data.</text>
</comment>
<organism evidence="2 3">
    <name type="scientific">Austropuccinia psidii MF-1</name>
    <dbReference type="NCBI Taxonomy" id="1389203"/>
    <lineage>
        <taxon>Eukaryota</taxon>
        <taxon>Fungi</taxon>
        <taxon>Dikarya</taxon>
        <taxon>Basidiomycota</taxon>
        <taxon>Pucciniomycotina</taxon>
        <taxon>Pucciniomycetes</taxon>
        <taxon>Pucciniales</taxon>
        <taxon>Sphaerophragmiaceae</taxon>
        <taxon>Austropuccinia</taxon>
    </lineage>
</organism>
<feature type="region of interest" description="Disordered" evidence="1">
    <location>
        <begin position="262"/>
        <end position="299"/>
    </location>
</feature>
<evidence type="ECO:0000256" key="1">
    <source>
        <dbReference type="SAM" id="MobiDB-lite"/>
    </source>
</evidence>
<proteinExistence type="predicted"/>
<name>A0A9Q3BAR4_9BASI</name>
<dbReference type="AlphaFoldDB" id="A0A9Q3BAR4"/>
<accession>A0A9Q3BAR4</accession>
<dbReference type="Proteomes" id="UP000765509">
    <property type="component" value="Unassembled WGS sequence"/>
</dbReference>
<evidence type="ECO:0000313" key="2">
    <source>
        <dbReference type="EMBL" id="MBW0461834.1"/>
    </source>
</evidence>
<feature type="compositionally biased region" description="Basic and acidic residues" evidence="1">
    <location>
        <begin position="120"/>
        <end position="131"/>
    </location>
</feature>
<feature type="compositionally biased region" description="Polar residues" evidence="1">
    <location>
        <begin position="287"/>
        <end position="299"/>
    </location>
</feature>
<sequence>MVGNIYNFNCQLQNHLRLNLLITSTDISPVHPRNQPEDRQGLFRTRSSGHLEHSGGWQDAEVNHTQSAIHLKIQQTPQTRGLEAYGSNSSAPPTPQRSFTMENGQQEVQPSIPLGRTWRKFPEDMSQRDTLQRSYGNNQRMESHQAVHTPRGEGNKDKGESSHHQSHRRTAEPDRAYSDSFRLARSKPTQLSSGFTPFRPQQIGGQESPFLTIPGSFQEKKRIQGKNQDFIQPKAERSRLNDPESVGLCERSTQDPEIVVNTSRVSSSTNRNITPTQNEHNVVTPESKLNSDSFWLQRS</sequence>
<feature type="region of interest" description="Disordered" evidence="1">
    <location>
        <begin position="236"/>
        <end position="255"/>
    </location>
</feature>
<evidence type="ECO:0000313" key="3">
    <source>
        <dbReference type="Proteomes" id="UP000765509"/>
    </source>
</evidence>
<feature type="compositionally biased region" description="Low complexity" evidence="1">
    <location>
        <begin position="262"/>
        <end position="274"/>
    </location>
</feature>
<dbReference type="EMBL" id="AVOT02000229">
    <property type="protein sequence ID" value="MBW0461834.1"/>
    <property type="molecule type" value="Genomic_DNA"/>
</dbReference>
<protein>
    <submittedName>
        <fullName evidence="2">Uncharacterized protein</fullName>
    </submittedName>
</protein>
<reference evidence="2" key="1">
    <citation type="submission" date="2021-03" db="EMBL/GenBank/DDBJ databases">
        <title>Draft genome sequence of rust myrtle Austropuccinia psidii MF-1, a brazilian biotype.</title>
        <authorList>
            <person name="Quecine M.C."/>
            <person name="Pachon D.M.R."/>
            <person name="Bonatelli M.L."/>
            <person name="Correr F.H."/>
            <person name="Franceschini L.M."/>
            <person name="Leite T.F."/>
            <person name="Margarido G.R.A."/>
            <person name="Almeida C.A."/>
            <person name="Ferrarezi J.A."/>
            <person name="Labate C.A."/>
        </authorList>
    </citation>
    <scope>NUCLEOTIDE SEQUENCE</scope>
    <source>
        <strain evidence="2">MF-1</strain>
    </source>
</reference>
<feature type="region of interest" description="Disordered" evidence="1">
    <location>
        <begin position="77"/>
        <end position="207"/>
    </location>
</feature>